<dbReference type="Gene3D" id="1.10.167.10">
    <property type="entry name" value="Regulator of G-protein Signalling 4, domain 2"/>
    <property type="match status" value="1"/>
</dbReference>
<dbReference type="EMBL" id="GG738957">
    <property type="protein sequence ID" value="EFC36021.1"/>
    <property type="molecule type" value="Genomic_DNA"/>
</dbReference>
<accession>D2W4H7</accession>
<evidence type="ECO:0000256" key="1">
    <source>
        <dbReference type="SAM" id="MobiDB-lite"/>
    </source>
</evidence>
<dbReference type="SUPFAM" id="SSF48097">
    <property type="entry name" value="Regulator of G-protein signaling, RGS"/>
    <property type="match status" value="1"/>
</dbReference>
<dbReference type="Pfam" id="PF00615">
    <property type="entry name" value="RGS"/>
    <property type="match status" value="1"/>
</dbReference>
<gene>
    <name evidence="3" type="ORF">NAEGRDRAFT_60064</name>
</gene>
<dbReference type="KEGG" id="ngr:NAEGRDRAFT_60064"/>
<evidence type="ECO:0000313" key="4">
    <source>
        <dbReference type="Proteomes" id="UP000006671"/>
    </source>
</evidence>
<dbReference type="InterPro" id="IPR036305">
    <property type="entry name" value="RGS_sf"/>
</dbReference>
<protein>
    <submittedName>
        <fullName evidence="3">Predicted protein</fullName>
    </submittedName>
</protein>
<dbReference type="Gene3D" id="3.30.530.20">
    <property type="match status" value="1"/>
</dbReference>
<dbReference type="PROSITE" id="PS50132">
    <property type="entry name" value="RGS"/>
    <property type="match status" value="1"/>
</dbReference>
<sequence length="516" mass="60612">MSNDDNDVPMTPRRASRQVQTKFNSRDYALVFEEAIKDKDCRAIFKRFLKKSRSEELMQFYEEYTKYDELFLECLNASSSGGSGGKGRRSTTTSKSDEDDTVSNRLSVNSADSSTKLFRKAIQKLWIQAQSMIGRFIQQGAEHEINIGSLQRMTFSRWQILDDLTPVVFQEANWTDNEYQTLLNVYQTKLDPNVLFEGLLIAVLQDLKHDQFPRFVRNDLLFDYLQKKGEVYTRAIAINVSHGFNVDVRFQPSDLQSKVIDEKMIFFGFTLLQDTPDWELILDKDDIQGYMSKTSYFFGKDTSVGKEKKGLRLHKSVYTLPFCIEDVWKMVCNQENHLKFDPKANEEFKLRDFREPNQDCEFAVTETEMGPKFMPIMKRRHFPFITTTFYDSRLKGYVVVCRSFNDSDNHTDRIHYDGFAYTMYIPNGDKATNVFMIDYSDIKMPFKAAILENTAYKFHIPTVQKGMVKVLNELTNNSTKNVEWNESMDGRHWWKMAELHKNRYPNKSWYDEWLKK</sequence>
<dbReference type="GeneID" id="8856323"/>
<dbReference type="InterPro" id="IPR023393">
    <property type="entry name" value="START-like_dom_sf"/>
</dbReference>
<dbReference type="InterPro" id="IPR016137">
    <property type="entry name" value="RGS"/>
</dbReference>
<keyword evidence="4" id="KW-1185">Reference proteome</keyword>
<organism evidence="4">
    <name type="scientific">Naegleria gruberi</name>
    <name type="common">Amoeba</name>
    <dbReference type="NCBI Taxonomy" id="5762"/>
    <lineage>
        <taxon>Eukaryota</taxon>
        <taxon>Discoba</taxon>
        <taxon>Heterolobosea</taxon>
        <taxon>Tetramitia</taxon>
        <taxon>Eutetramitia</taxon>
        <taxon>Vahlkampfiidae</taxon>
        <taxon>Naegleria</taxon>
    </lineage>
</organism>
<evidence type="ECO:0000259" key="2">
    <source>
        <dbReference type="PROSITE" id="PS50132"/>
    </source>
</evidence>
<dbReference type="SMART" id="SM00315">
    <property type="entry name" value="RGS"/>
    <property type="match status" value="1"/>
</dbReference>
<name>D2W4H7_NAEGR</name>
<dbReference type="Proteomes" id="UP000006671">
    <property type="component" value="Unassembled WGS sequence"/>
</dbReference>
<evidence type="ECO:0000313" key="3">
    <source>
        <dbReference type="EMBL" id="EFC36021.1"/>
    </source>
</evidence>
<feature type="domain" description="RGS" evidence="2">
    <location>
        <begin position="31"/>
        <end position="225"/>
    </location>
</feature>
<dbReference type="AlphaFoldDB" id="D2W4H7"/>
<dbReference type="RefSeq" id="XP_002668765.1">
    <property type="nucleotide sequence ID" value="XM_002668719.1"/>
</dbReference>
<feature type="region of interest" description="Disordered" evidence="1">
    <location>
        <begin position="79"/>
        <end position="105"/>
    </location>
</feature>
<proteinExistence type="predicted"/>
<reference evidence="3 4" key="1">
    <citation type="journal article" date="2010" name="Cell">
        <title>The genome of Naegleria gruberi illuminates early eukaryotic versatility.</title>
        <authorList>
            <person name="Fritz-Laylin L.K."/>
            <person name="Prochnik S.E."/>
            <person name="Ginger M.L."/>
            <person name="Dacks J.B."/>
            <person name="Carpenter M.L."/>
            <person name="Field M.C."/>
            <person name="Kuo A."/>
            <person name="Paredez A."/>
            <person name="Chapman J."/>
            <person name="Pham J."/>
            <person name="Shu S."/>
            <person name="Neupane R."/>
            <person name="Cipriano M."/>
            <person name="Mancuso J."/>
            <person name="Tu H."/>
            <person name="Salamov A."/>
            <person name="Lindquist E."/>
            <person name="Shapiro H."/>
            <person name="Lucas S."/>
            <person name="Grigoriev I.V."/>
            <person name="Cande W.Z."/>
            <person name="Fulton C."/>
            <person name="Rokhsar D.S."/>
            <person name="Dawson S.C."/>
        </authorList>
    </citation>
    <scope>NUCLEOTIDE SEQUENCE [LARGE SCALE GENOMIC DNA]</scope>
    <source>
        <strain evidence="3 4">NEG-M</strain>
    </source>
</reference>
<dbReference type="SUPFAM" id="SSF55961">
    <property type="entry name" value="Bet v1-like"/>
    <property type="match status" value="1"/>
</dbReference>
<dbReference type="InterPro" id="IPR044926">
    <property type="entry name" value="RGS_subdomain_2"/>
</dbReference>
<dbReference type="VEuPathDB" id="AmoebaDB:NAEGRDRAFT_60064"/>
<dbReference type="InParanoid" id="D2W4H7"/>